<reference evidence="1 2" key="1">
    <citation type="journal article" date="2019" name="Commun. Biol.">
        <title>The bagworm genome reveals a unique fibroin gene that provides high tensile strength.</title>
        <authorList>
            <person name="Kono N."/>
            <person name="Nakamura H."/>
            <person name="Ohtoshi R."/>
            <person name="Tomita M."/>
            <person name="Numata K."/>
            <person name="Arakawa K."/>
        </authorList>
    </citation>
    <scope>NUCLEOTIDE SEQUENCE [LARGE SCALE GENOMIC DNA]</scope>
</reference>
<keyword evidence="2" id="KW-1185">Reference proteome</keyword>
<dbReference type="AlphaFoldDB" id="A0A4C1X559"/>
<protein>
    <submittedName>
        <fullName evidence="1">Uncharacterized protein</fullName>
    </submittedName>
</protein>
<proteinExistence type="predicted"/>
<evidence type="ECO:0000313" key="1">
    <source>
        <dbReference type="EMBL" id="GBP58290.1"/>
    </source>
</evidence>
<dbReference type="Proteomes" id="UP000299102">
    <property type="component" value="Unassembled WGS sequence"/>
</dbReference>
<sequence length="103" mass="11592">MISPPPSVSLSTVSCGFVFAFAGNRVRGTIGAFHQSGWRVSCRVISDVQFRRHPPPISPSCVPQFGQTMSDKRFERPWVGRIKIELCENQSKYFAGHIQFDFS</sequence>
<name>A0A4C1X559_EUMVA</name>
<accession>A0A4C1X559</accession>
<gene>
    <name evidence="1" type="ORF">EVAR_11568_1</name>
</gene>
<comment type="caution">
    <text evidence="1">The sequence shown here is derived from an EMBL/GenBank/DDBJ whole genome shotgun (WGS) entry which is preliminary data.</text>
</comment>
<dbReference type="EMBL" id="BGZK01000732">
    <property type="protein sequence ID" value="GBP58290.1"/>
    <property type="molecule type" value="Genomic_DNA"/>
</dbReference>
<evidence type="ECO:0000313" key="2">
    <source>
        <dbReference type="Proteomes" id="UP000299102"/>
    </source>
</evidence>
<organism evidence="1 2">
    <name type="scientific">Eumeta variegata</name>
    <name type="common">Bagworm moth</name>
    <name type="synonym">Eumeta japonica</name>
    <dbReference type="NCBI Taxonomy" id="151549"/>
    <lineage>
        <taxon>Eukaryota</taxon>
        <taxon>Metazoa</taxon>
        <taxon>Ecdysozoa</taxon>
        <taxon>Arthropoda</taxon>
        <taxon>Hexapoda</taxon>
        <taxon>Insecta</taxon>
        <taxon>Pterygota</taxon>
        <taxon>Neoptera</taxon>
        <taxon>Endopterygota</taxon>
        <taxon>Lepidoptera</taxon>
        <taxon>Glossata</taxon>
        <taxon>Ditrysia</taxon>
        <taxon>Tineoidea</taxon>
        <taxon>Psychidae</taxon>
        <taxon>Oiketicinae</taxon>
        <taxon>Eumeta</taxon>
    </lineage>
</organism>